<feature type="chain" id="PRO_5007231788" evidence="2">
    <location>
        <begin position="24"/>
        <end position="743"/>
    </location>
</feature>
<dbReference type="Proteomes" id="UP000010473">
    <property type="component" value="Chromosome"/>
</dbReference>
<dbReference type="InterPro" id="IPR038673">
    <property type="entry name" value="OprB_sf"/>
</dbReference>
<dbReference type="InterPro" id="IPR001119">
    <property type="entry name" value="SLH_dom"/>
</dbReference>
<feature type="domain" description="SLH" evidence="3">
    <location>
        <begin position="143"/>
        <end position="207"/>
    </location>
</feature>
<dbReference type="HOGENOM" id="CLU_018575_1_0_3"/>
<dbReference type="Gene3D" id="2.40.160.180">
    <property type="entry name" value="Carbohydrate-selective porin OprB"/>
    <property type="match status" value="1"/>
</dbReference>
<dbReference type="PANTHER" id="PTHR43308">
    <property type="entry name" value="OUTER MEMBRANE PROTEIN ALPHA-RELATED"/>
    <property type="match status" value="1"/>
</dbReference>
<dbReference type="RefSeq" id="WP_015194830.1">
    <property type="nucleotide sequence ID" value="NC_019748.1"/>
</dbReference>
<name>K9XYR3_STAC7</name>
<dbReference type="NCBIfam" id="NF033921">
    <property type="entry name" value="por_somb"/>
    <property type="match status" value="1"/>
</dbReference>
<evidence type="ECO:0000256" key="1">
    <source>
        <dbReference type="ARBA" id="ARBA00008769"/>
    </source>
</evidence>
<dbReference type="Pfam" id="PF04966">
    <property type="entry name" value="OprB"/>
    <property type="match status" value="2"/>
</dbReference>
<organism evidence="4 5">
    <name type="scientific">Stanieria cyanosphaera (strain ATCC 29371 / PCC 7437)</name>
    <dbReference type="NCBI Taxonomy" id="111780"/>
    <lineage>
        <taxon>Bacteria</taxon>
        <taxon>Bacillati</taxon>
        <taxon>Cyanobacteriota</taxon>
        <taxon>Cyanophyceae</taxon>
        <taxon>Pleurocapsales</taxon>
        <taxon>Dermocarpellaceae</taxon>
        <taxon>Stanieria</taxon>
    </lineage>
</organism>
<dbReference type="InterPro" id="IPR051465">
    <property type="entry name" value="Cell_Envelope_Struct_Comp"/>
</dbReference>
<dbReference type="PATRIC" id="fig|111780.3.peg.3802"/>
<evidence type="ECO:0000256" key="2">
    <source>
        <dbReference type="RuleBase" id="RU363072"/>
    </source>
</evidence>
<dbReference type="InterPro" id="IPR047684">
    <property type="entry name" value="Por_som-like"/>
</dbReference>
<keyword evidence="2" id="KW-0732">Signal</keyword>
<evidence type="ECO:0000259" key="3">
    <source>
        <dbReference type="PROSITE" id="PS51272"/>
    </source>
</evidence>
<dbReference type="eggNOG" id="COG3659">
    <property type="taxonomic scope" value="Bacteria"/>
</dbReference>
<evidence type="ECO:0000313" key="4">
    <source>
        <dbReference type="EMBL" id="AFZ37169.1"/>
    </source>
</evidence>
<accession>K9XYR3</accession>
<gene>
    <name evidence="4" type="ordered locus">Sta7437_3672</name>
</gene>
<dbReference type="STRING" id="111780.Sta7437_3672"/>
<dbReference type="AlphaFoldDB" id="K9XYR3"/>
<feature type="signal peptide" evidence="2">
    <location>
        <begin position="1"/>
        <end position="23"/>
    </location>
</feature>
<dbReference type="InterPro" id="IPR007049">
    <property type="entry name" value="Carb-sel_porin_OprB"/>
</dbReference>
<dbReference type="PANTHER" id="PTHR43308:SF1">
    <property type="entry name" value="OUTER MEMBRANE PROTEIN ALPHA"/>
    <property type="match status" value="1"/>
</dbReference>
<dbReference type="KEGG" id="scs:Sta7437_3672"/>
<keyword evidence="5" id="KW-1185">Reference proteome</keyword>
<evidence type="ECO:0000313" key="5">
    <source>
        <dbReference type="Proteomes" id="UP000010473"/>
    </source>
</evidence>
<dbReference type="PROSITE" id="PS51272">
    <property type="entry name" value="SLH"/>
    <property type="match status" value="1"/>
</dbReference>
<proteinExistence type="inferred from homology"/>
<protein>
    <submittedName>
        <fullName evidence="4">Cyanobacterial porin</fullName>
    </submittedName>
</protein>
<dbReference type="GO" id="GO:0008643">
    <property type="term" value="P:carbohydrate transport"/>
    <property type="evidence" value="ECO:0007669"/>
    <property type="project" value="InterPro"/>
</dbReference>
<dbReference type="OrthoDB" id="474791at2"/>
<dbReference type="GO" id="GO:0015288">
    <property type="term" value="F:porin activity"/>
    <property type="evidence" value="ECO:0007669"/>
    <property type="project" value="InterPro"/>
</dbReference>
<reference evidence="5" key="1">
    <citation type="journal article" date="2013" name="Proc. Natl. Acad. Sci. U.S.A.">
        <title>Improving the coverage of the cyanobacterial phylum using diversity-driven genome sequencing.</title>
        <authorList>
            <person name="Shih P.M."/>
            <person name="Wu D."/>
            <person name="Latifi A."/>
            <person name="Axen S.D."/>
            <person name="Fewer D.P."/>
            <person name="Talla E."/>
            <person name="Calteau A."/>
            <person name="Cai F."/>
            <person name="Tandeau de Marsac N."/>
            <person name="Rippka R."/>
            <person name="Herdman M."/>
            <person name="Sivonen K."/>
            <person name="Coursin T."/>
            <person name="Laurent T."/>
            <person name="Goodwin L."/>
            <person name="Nolan M."/>
            <person name="Davenport K.W."/>
            <person name="Han C.S."/>
            <person name="Rubin E.M."/>
            <person name="Eisen J.A."/>
            <person name="Woyke T."/>
            <person name="Gugger M."/>
            <person name="Kerfeld C.A."/>
        </authorList>
    </citation>
    <scope>NUCLEOTIDE SEQUENCE [LARGE SCALE GENOMIC DNA]</scope>
    <source>
        <strain evidence="5">ATCC 29371 / PCC 7437</strain>
    </source>
</reference>
<dbReference type="EMBL" id="CP003653">
    <property type="protein sequence ID" value="AFZ37169.1"/>
    <property type="molecule type" value="Genomic_DNA"/>
</dbReference>
<comment type="similarity">
    <text evidence="1 2">Belongs to the OprB family.</text>
</comment>
<sequence>MSNKLPFIIGLFVLLLDPTVVQAQTKNQQFTSNNSSSSLNYNSNFTKFKIPKQSNFDEAKDFSVTNQFNLNSILLSKSPNQPASSQNFLTIAQLPTKKATTTPKENTAKPITLAEADFVKYQTTSESLDSVITPDNSLTQVTDVSQLRDVQAGDWAYEALRGLVERYGCIAGYPNQTYRGTQALSRYEFAAGLNSCLQQIERLIASSEAVAQEDLATIKRLTQEFEAELAAIGGRVDDLESRTAFLEDHQFSTTTILNGEVIFAVADAFGGDPPGGCSLPADTATPDGRNIGADCVNRGEPETNTVFTHLTRLGLQTSFTGQDRLRMYLTTGNFSDGGFTNVESLNTYMARLGYQADYDNDIYLDIVEYRLPAFDDKVVFYASTFGFALSNVLTANSPYFDIGRGAVSRFGQLNPILRIGGAMDAGVGFDWAIAEPLRFQVAYGTRDSGDPEAGFFGSDYSALGAQFLVQPTDNIVAGINYVNAYSSDGSLGTFTGSVNAETGGLWSGASVPAPEEATNSPFAACCRFLLGDQPAQINAVGGSFQWNVTEKLNFAAWGGYTFANFLNELPDFPETEVDGTPPEDGIGASANKKPFANTATFTLSLGLSDPFGREGDLFGFIFGMPPKLVDAGPETAGTPVPFFEQVINNEGETVVTDNNPNLDTVGEVIAAGGDAPGLVNSGQLPRRVGQKDEATSLHFEFFYRFKVNDSISITPGFYFVTNPGHIENNDTIYVGTIRTTYRF</sequence>
<dbReference type="GO" id="GO:0016020">
    <property type="term" value="C:membrane"/>
    <property type="evidence" value="ECO:0007669"/>
    <property type="project" value="InterPro"/>
</dbReference>